<dbReference type="PANTHER" id="PTHR32322:SF2">
    <property type="entry name" value="EAMA DOMAIN-CONTAINING PROTEIN"/>
    <property type="match status" value="1"/>
</dbReference>
<feature type="domain" description="EamA" evidence="8">
    <location>
        <begin position="182"/>
        <end position="316"/>
    </location>
</feature>
<feature type="transmembrane region" description="Helical" evidence="7">
    <location>
        <begin position="297"/>
        <end position="316"/>
    </location>
</feature>
<feature type="transmembrane region" description="Helical" evidence="7">
    <location>
        <begin position="121"/>
        <end position="143"/>
    </location>
</feature>
<organism evidence="9">
    <name type="scientific">Alsobacter sp. KACC 23698</name>
    <dbReference type="NCBI Taxonomy" id="3149229"/>
    <lineage>
        <taxon>Bacteria</taxon>
        <taxon>Pseudomonadati</taxon>
        <taxon>Pseudomonadota</taxon>
        <taxon>Alphaproteobacteria</taxon>
        <taxon>Hyphomicrobiales</taxon>
        <taxon>Alsobacteraceae</taxon>
        <taxon>Alsobacter</taxon>
    </lineage>
</organism>
<evidence type="ECO:0000256" key="7">
    <source>
        <dbReference type="SAM" id="Phobius"/>
    </source>
</evidence>
<evidence type="ECO:0000313" key="9">
    <source>
        <dbReference type="EMBL" id="XBO41287.1"/>
    </source>
</evidence>
<dbReference type="EMBL" id="CP157484">
    <property type="protein sequence ID" value="XBO41287.1"/>
    <property type="molecule type" value="Genomic_DNA"/>
</dbReference>
<comment type="similarity">
    <text evidence="2">Belongs to the EamA transporter family.</text>
</comment>
<dbReference type="PANTHER" id="PTHR32322">
    <property type="entry name" value="INNER MEMBRANE TRANSPORTER"/>
    <property type="match status" value="1"/>
</dbReference>
<dbReference type="GO" id="GO:0016020">
    <property type="term" value="C:membrane"/>
    <property type="evidence" value="ECO:0007669"/>
    <property type="project" value="UniProtKB-SubCell"/>
</dbReference>
<feature type="transmembrane region" description="Helical" evidence="7">
    <location>
        <begin position="63"/>
        <end position="84"/>
    </location>
</feature>
<evidence type="ECO:0000256" key="6">
    <source>
        <dbReference type="SAM" id="MobiDB-lite"/>
    </source>
</evidence>
<feature type="region of interest" description="Disordered" evidence="6">
    <location>
        <begin position="1"/>
        <end position="20"/>
    </location>
</feature>
<dbReference type="RefSeq" id="WP_406858137.1">
    <property type="nucleotide sequence ID" value="NZ_CP157484.1"/>
</dbReference>
<evidence type="ECO:0000256" key="2">
    <source>
        <dbReference type="ARBA" id="ARBA00007362"/>
    </source>
</evidence>
<feature type="transmembrane region" description="Helical" evidence="7">
    <location>
        <begin position="205"/>
        <end position="227"/>
    </location>
</feature>
<evidence type="ECO:0000256" key="4">
    <source>
        <dbReference type="ARBA" id="ARBA00022989"/>
    </source>
</evidence>
<evidence type="ECO:0000256" key="3">
    <source>
        <dbReference type="ARBA" id="ARBA00022692"/>
    </source>
</evidence>
<feature type="transmembrane region" description="Helical" evidence="7">
    <location>
        <begin position="274"/>
        <end position="291"/>
    </location>
</feature>
<feature type="compositionally biased region" description="Pro residues" evidence="6">
    <location>
        <begin position="1"/>
        <end position="17"/>
    </location>
</feature>
<proteinExistence type="inferred from homology"/>
<feature type="transmembrane region" description="Helical" evidence="7">
    <location>
        <begin position="150"/>
        <end position="170"/>
    </location>
</feature>
<feature type="domain" description="EamA" evidence="8">
    <location>
        <begin position="37"/>
        <end position="165"/>
    </location>
</feature>
<evidence type="ECO:0000256" key="1">
    <source>
        <dbReference type="ARBA" id="ARBA00004141"/>
    </source>
</evidence>
<comment type="subcellular location">
    <subcellularLocation>
        <location evidence="1">Membrane</location>
        <topology evidence="1">Multi-pass membrane protein</topology>
    </subcellularLocation>
</comment>
<dbReference type="InterPro" id="IPR050638">
    <property type="entry name" value="AA-Vitamin_Transporters"/>
</dbReference>
<evidence type="ECO:0000256" key="5">
    <source>
        <dbReference type="ARBA" id="ARBA00023136"/>
    </source>
</evidence>
<gene>
    <name evidence="9" type="ORF">ABEG18_11185</name>
</gene>
<dbReference type="InterPro" id="IPR037185">
    <property type="entry name" value="EmrE-like"/>
</dbReference>
<reference evidence="9" key="1">
    <citation type="submission" date="2024-05" db="EMBL/GenBank/DDBJ databases">
        <authorList>
            <person name="Kim S."/>
            <person name="Heo J."/>
            <person name="Choi H."/>
            <person name="Choi Y."/>
            <person name="Kwon S.-W."/>
            <person name="Kim Y."/>
        </authorList>
    </citation>
    <scope>NUCLEOTIDE SEQUENCE</scope>
    <source>
        <strain evidence="9">KACC 23698</strain>
    </source>
</reference>
<name>A0AAU7JLL9_9HYPH</name>
<keyword evidence="4 7" id="KW-1133">Transmembrane helix</keyword>
<keyword evidence="3 7" id="KW-0812">Transmembrane</keyword>
<accession>A0AAU7JLL9</accession>
<feature type="transmembrane region" description="Helical" evidence="7">
    <location>
        <begin position="34"/>
        <end position="51"/>
    </location>
</feature>
<keyword evidence="5 7" id="KW-0472">Membrane</keyword>
<dbReference type="AlphaFoldDB" id="A0AAU7JLL9"/>
<feature type="transmembrane region" description="Helical" evidence="7">
    <location>
        <begin position="247"/>
        <end position="267"/>
    </location>
</feature>
<feature type="transmembrane region" description="Helical" evidence="7">
    <location>
        <begin position="176"/>
        <end position="193"/>
    </location>
</feature>
<evidence type="ECO:0000259" key="8">
    <source>
        <dbReference type="Pfam" id="PF00892"/>
    </source>
</evidence>
<feature type="transmembrane region" description="Helical" evidence="7">
    <location>
        <begin position="96"/>
        <end position="115"/>
    </location>
</feature>
<protein>
    <submittedName>
        <fullName evidence="9">DMT family transporter</fullName>
    </submittedName>
</protein>
<dbReference type="SUPFAM" id="SSF103481">
    <property type="entry name" value="Multidrug resistance efflux transporter EmrE"/>
    <property type="match status" value="2"/>
</dbReference>
<dbReference type="InterPro" id="IPR000620">
    <property type="entry name" value="EamA_dom"/>
</dbReference>
<sequence>MNAAPRPLPTPALPLPAAPAAQTRRPTGLSGFDMALYATVVFAWSTSWIALKWQLGVVSPEVSIMWRFAIASVIMFAWAGMSGARLRYPPAMHLRFLALGLLIFAFNFVSFYYGGLSTPSGLLAVVFSTASLFNMLLAWPILGQRIEGRVALGAALGLGGVFLMFAPRLFGASFDAAAALGLGLCVFGTLLFCSGNMLSAWIQRGGVAVIPATAWGMLYGALSLAAFAAAKGDPFVVEPTAKYVGGLLWLSTVSSVMAFVAYLTLLGRIGAARAGYSTVMFPVFALLISTVVEGYQWTTPAALGLALVMAGNVLVLRRR</sequence>
<dbReference type="Pfam" id="PF00892">
    <property type="entry name" value="EamA"/>
    <property type="match status" value="2"/>
</dbReference>